<feature type="domain" description="HTH iclR-type" evidence="4">
    <location>
        <begin position="9"/>
        <end position="71"/>
    </location>
</feature>
<dbReference type="Gene3D" id="3.30.450.40">
    <property type="match status" value="1"/>
</dbReference>
<proteinExistence type="predicted"/>
<protein>
    <submittedName>
        <fullName evidence="6">Helix-turn-helix domain-containing protein</fullName>
    </submittedName>
</protein>
<dbReference type="PROSITE" id="PS51077">
    <property type="entry name" value="HTH_ICLR"/>
    <property type="match status" value="1"/>
</dbReference>
<dbReference type="InterPro" id="IPR029016">
    <property type="entry name" value="GAF-like_dom_sf"/>
</dbReference>
<dbReference type="RefSeq" id="WP_336497480.1">
    <property type="nucleotide sequence ID" value="NZ_JBAWSY010000005.1"/>
</dbReference>
<organism evidence="6 7">
    <name type="scientific">Psychrobacillus mangrovi</name>
    <dbReference type="NCBI Taxonomy" id="3117745"/>
    <lineage>
        <taxon>Bacteria</taxon>
        <taxon>Bacillati</taxon>
        <taxon>Bacillota</taxon>
        <taxon>Bacilli</taxon>
        <taxon>Bacillales</taxon>
        <taxon>Bacillaceae</taxon>
        <taxon>Psychrobacillus</taxon>
    </lineage>
</organism>
<evidence type="ECO:0000256" key="3">
    <source>
        <dbReference type="ARBA" id="ARBA00023163"/>
    </source>
</evidence>
<dbReference type="PANTHER" id="PTHR30136:SF8">
    <property type="entry name" value="TRANSCRIPTIONAL REGULATORY PROTEIN"/>
    <property type="match status" value="1"/>
</dbReference>
<feature type="domain" description="IclR-ED" evidence="5">
    <location>
        <begin position="72"/>
        <end position="248"/>
    </location>
</feature>
<reference evidence="6 7" key="1">
    <citation type="submission" date="2024-01" db="EMBL/GenBank/DDBJ databases">
        <title>Seven novel Bacillus-like species.</title>
        <authorList>
            <person name="Liu G."/>
        </authorList>
    </citation>
    <scope>NUCLEOTIDE SEQUENCE [LARGE SCALE GENOMIC DNA]</scope>
    <source>
        <strain evidence="6 7">FJAT-51614</strain>
    </source>
</reference>
<keyword evidence="2" id="KW-0238">DNA-binding</keyword>
<dbReference type="Pfam" id="PF01614">
    <property type="entry name" value="IclR_C"/>
    <property type="match status" value="1"/>
</dbReference>
<dbReference type="Pfam" id="PF09339">
    <property type="entry name" value="HTH_IclR"/>
    <property type="match status" value="1"/>
</dbReference>
<dbReference type="InterPro" id="IPR005471">
    <property type="entry name" value="Tscrpt_reg_IclR_N"/>
</dbReference>
<accession>A0ABU8F6Q2</accession>
<dbReference type="InterPro" id="IPR014757">
    <property type="entry name" value="Tscrpt_reg_IclR_C"/>
</dbReference>
<dbReference type="SUPFAM" id="SSF46785">
    <property type="entry name" value="Winged helix' DNA-binding domain"/>
    <property type="match status" value="1"/>
</dbReference>
<dbReference type="Gene3D" id="1.10.10.10">
    <property type="entry name" value="Winged helix-like DNA-binding domain superfamily/Winged helix DNA-binding domain"/>
    <property type="match status" value="1"/>
</dbReference>
<dbReference type="PROSITE" id="PS51078">
    <property type="entry name" value="ICLR_ED"/>
    <property type="match status" value="1"/>
</dbReference>
<gene>
    <name evidence="6" type="ORF">WAX74_09770</name>
</gene>
<name>A0ABU8F6Q2_9BACI</name>
<sequence>MVEKKQRIIQSLQTGLGLLEMIAKERRPMNFTEIQQLSNMTKSNTHKYLMTFIQSGFLYRDPVTNTYKLGNKLIEIGNIAQRDTSIEIVDPYMKAFTEETGLTALIAIPSLDGPLIKEIWSVTYGIDIGAQNGTTLPLVSSTGFIFYAFKEGIQINNWIEQSFKILSYQTQQAIVHEIEQVKEQLFVAKTEPLIEHISSCSVPLFNFKSELVAAITAVGFKNLIPNDYHHPTAQKMIMLSQQLSNYFK</sequence>
<evidence type="ECO:0000256" key="1">
    <source>
        <dbReference type="ARBA" id="ARBA00023015"/>
    </source>
</evidence>
<evidence type="ECO:0000313" key="7">
    <source>
        <dbReference type="Proteomes" id="UP001364890"/>
    </source>
</evidence>
<dbReference type="SUPFAM" id="SSF55781">
    <property type="entry name" value="GAF domain-like"/>
    <property type="match status" value="1"/>
</dbReference>
<evidence type="ECO:0000313" key="6">
    <source>
        <dbReference type="EMBL" id="MEI4769930.1"/>
    </source>
</evidence>
<dbReference type="Proteomes" id="UP001364890">
    <property type="component" value="Unassembled WGS sequence"/>
</dbReference>
<evidence type="ECO:0000259" key="4">
    <source>
        <dbReference type="PROSITE" id="PS51077"/>
    </source>
</evidence>
<keyword evidence="3" id="KW-0804">Transcription</keyword>
<dbReference type="InterPro" id="IPR036390">
    <property type="entry name" value="WH_DNA-bd_sf"/>
</dbReference>
<keyword evidence="1" id="KW-0805">Transcription regulation</keyword>
<comment type="caution">
    <text evidence="6">The sequence shown here is derived from an EMBL/GenBank/DDBJ whole genome shotgun (WGS) entry which is preliminary data.</text>
</comment>
<evidence type="ECO:0000256" key="2">
    <source>
        <dbReference type="ARBA" id="ARBA00023125"/>
    </source>
</evidence>
<dbReference type="EMBL" id="JBAWSY010000005">
    <property type="protein sequence ID" value="MEI4769930.1"/>
    <property type="molecule type" value="Genomic_DNA"/>
</dbReference>
<keyword evidence="7" id="KW-1185">Reference proteome</keyword>
<evidence type="ECO:0000259" key="5">
    <source>
        <dbReference type="PROSITE" id="PS51078"/>
    </source>
</evidence>
<dbReference type="InterPro" id="IPR036388">
    <property type="entry name" value="WH-like_DNA-bd_sf"/>
</dbReference>
<dbReference type="SMART" id="SM00346">
    <property type="entry name" value="HTH_ICLR"/>
    <property type="match status" value="1"/>
</dbReference>
<dbReference type="PANTHER" id="PTHR30136">
    <property type="entry name" value="HELIX-TURN-HELIX TRANSCRIPTIONAL REGULATOR, ICLR FAMILY"/>
    <property type="match status" value="1"/>
</dbReference>
<dbReference type="InterPro" id="IPR050707">
    <property type="entry name" value="HTH_MetabolicPath_Reg"/>
</dbReference>